<name>A0A143PET2_LUTPR</name>
<keyword evidence="2" id="KW-1185">Reference proteome</keyword>
<dbReference type="Gene3D" id="3.40.190.10">
    <property type="entry name" value="Periplasmic binding protein-like II"/>
    <property type="match status" value="2"/>
</dbReference>
<accession>A0A143PET2</accession>
<sequence length="459" mass="49789">MRNWRRAGVVTVSVVALVFAFVALLEFLTPSLAYQLRDRVVETASGRRGRTYRIALGSAIGSSYRAGTVLNQHLRDRAGYELELVSTVAPGNVRLLLDASQRIDLAVVSSVDDDAVRSSGVYGVAALEPQHFFVIVRTDSALRDVRDLTGAVNPGVRDAGHPPTLGERVLDYYGLLTSTPGTGAPVTVVRPRGSNVADFESGHMVAATRTQFLRSPLIDEILNTADYRLVPIRDHEALARSIPGARPGFIPAGLYGPGRRIPSEAVPTLVVTQLLVARPDVPGRVVRDILECMYHPRFARDAQYAFTESTGRDVGGLPLHPAATIFYGRNDLVTSDRLGRLSFVGSVLVALFTLAQYAIRLRRNDSLRDRRRLLGDELARLEQLRGQIAGDSDAGTRRALVCDADEVLSRAEQQAAAGQWSSEDIQALRSLHALCRVSEGRLPASAEPPPVPVAAPSPR</sequence>
<evidence type="ECO:0000313" key="2">
    <source>
        <dbReference type="Proteomes" id="UP000076079"/>
    </source>
</evidence>
<proteinExistence type="predicted"/>
<organism evidence="1 2">
    <name type="scientific">Luteitalea pratensis</name>
    <dbReference type="NCBI Taxonomy" id="1855912"/>
    <lineage>
        <taxon>Bacteria</taxon>
        <taxon>Pseudomonadati</taxon>
        <taxon>Acidobacteriota</taxon>
        <taxon>Vicinamibacteria</taxon>
        <taxon>Vicinamibacterales</taxon>
        <taxon>Vicinamibacteraceae</taxon>
        <taxon>Luteitalea</taxon>
    </lineage>
</organism>
<dbReference type="PANTHER" id="PTHR42941:SF1">
    <property type="entry name" value="SLL1037 PROTEIN"/>
    <property type="match status" value="1"/>
</dbReference>
<reference evidence="1 2" key="1">
    <citation type="journal article" date="2016" name="Genome Announc.">
        <title>First Complete Genome Sequence of a Subdivision 6 Acidobacterium Strain.</title>
        <authorList>
            <person name="Huang S."/>
            <person name="Vieira S."/>
            <person name="Bunk B."/>
            <person name="Riedel T."/>
            <person name="Sproer C."/>
            <person name="Overmann J."/>
        </authorList>
    </citation>
    <scope>NUCLEOTIDE SEQUENCE [LARGE SCALE GENOMIC DNA]</scope>
    <source>
        <strain evidence="2">DSM 100886 HEG_-6_39</strain>
    </source>
</reference>
<protein>
    <submittedName>
        <fullName evidence="1">TRAP transporter solute receptor, TAXI family</fullName>
    </submittedName>
</protein>
<dbReference type="KEGG" id="abac:LuPra_00120"/>
<reference evidence="2" key="2">
    <citation type="submission" date="2016-04" db="EMBL/GenBank/DDBJ databases">
        <title>First Complete Genome Sequence of a Subdivision 6 Acidobacterium.</title>
        <authorList>
            <person name="Huang S."/>
            <person name="Vieira S."/>
            <person name="Bunk B."/>
            <person name="Riedel T."/>
            <person name="Sproeer C."/>
            <person name="Overmann J."/>
        </authorList>
    </citation>
    <scope>NUCLEOTIDE SEQUENCE [LARGE SCALE GENOMIC DNA]</scope>
    <source>
        <strain evidence="2">DSM 100886 HEG_-6_39</strain>
    </source>
</reference>
<dbReference type="STRING" id="1855912.LuPra_00120"/>
<keyword evidence="1" id="KW-0675">Receptor</keyword>
<dbReference type="InterPro" id="IPR011852">
    <property type="entry name" value="TRAP_TAXI"/>
</dbReference>
<gene>
    <name evidence="1" type="ORF">LuPra_00120</name>
</gene>
<dbReference type="PANTHER" id="PTHR42941">
    <property type="entry name" value="SLL1037 PROTEIN"/>
    <property type="match status" value="1"/>
</dbReference>
<dbReference type="EMBL" id="CP015136">
    <property type="protein sequence ID" value="AMY06956.1"/>
    <property type="molecule type" value="Genomic_DNA"/>
</dbReference>
<evidence type="ECO:0000313" key="1">
    <source>
        <dbReference type="EMBL" id="AMY06956.1"/>
    </source>
</evidence>
<dbReference type="Pfam" id="PF16868">
    <property type="entry name" value="NMT1_3"/>
    <property type="match status" value="1"/>
</dbReference>
<dbReference type="Proteomes" id="UP000076079">
    <property type="component" value="Chromosome"/>
</dbReference>
<dbReference type="AlphaFoldDB" id="A0A143PET2"/>
<dbReference type="SUPFAM" id="SSF53850">
    <property type="entry name" value="Periplasmic binding protein-like II"/>
    <property type="match status" value="1"/>
</dbReference>